<organism evidence="5 6">
    <name type="scientific">Streptomyces smaragdinus</name>
    <dbReference type="NCBI Taxonomy" id="2585196"/>
    <lineage>
        <taxon>Bacteria</taxon>
        <taxon>Bacillati</taxon>
        <taxon>Actinomycetota</taxon>
        <taxon>Actinomycetes</taxon>
        <taxon>Kitasatosporales</taxon>
        <taxon>Streptomycetaceae</taxon>
        <taxon>Streptomyces</taxon>
    </lineage>
</organism>
<dbReference type="AlphaFoldDB" id="A0A7K0CQ32"/>
<feature type="region of interest" description="Disordered" evidence="1">
    <location>
        <begin position="24"/>
        <end position="68"/>
    </location>
</feature>
<accession>A0A7K0CQ32</accession>
<dbReference type="RefSeq" id="WP_153456377.1">
    <property type="nucleotide sequence ID" value="NZ_WEGJ01000035.1"/>
</dbReference>
<feature type="transmembrane region" description="Helical" evidence="2">
    <location>
        <begin position="255"/>
        <end position="277"/>
    </location>
</feature>
<feature type="region of interest" description="Disordered" evidence="1">
    <location>
        <begin position="218"/>
        <end position="237"/>
    </location>
</feature>
<dbReference type="PROSITE" id="PS51257">
    <property type="entry name" value="PROKAR_LIPOPROTEIN"/>
    <property type="match status" value="1"/>
</dbReference>
<evidence type="ECO:0000256" key="1">
    <source>
        <dbReference type="SAM" id="MobiDB-lite"/>
    </source>
</evidence>
<comment type="caution">
    <text evidence="5">The sequence shown here is derived from an EMBL/GenBank/DDBJ whole genome shotgun (WGS) entry which is preliminary data.</text>
</comment>
<feature type="domain" description="DUF4349" evidence="4">
    <location>
        <begin position="71"/>
        <end position="278"/>
    </location>
</feature>
<keyword evidence="2" id="KW-1133">Transmembrane helix</keyword>
<feature type="compositionally biased region" description="Low complexity" evidence="1">
    <location>
        <begin position="24"/>
        <end position="45"/>
    </location>
</feature>
<name>A0A7K0CQ32_9ACTN</name>
<feature type="signal peptide" evidence="3">
    <location>
        <begin position="1"/>
        <end position="26"/>
    </location>
</feature>
<keyword evidence="6" id="KW-1185">Reference proteome</keyword>
<evidence type="ECO:0000259" key="4">
    <source>
        <dbReference type="Pfam" id="PF14257"/>
    </source>
</evidence>
<dbReference type="OrthoDB" id="186919at2"/>
<keyword evidence="2" id="KW-0472">Membrane</keyword>
<protein>
    <recommendedName>
        <fullName evidence="4">DUF4349 domain-containing protein</fullName>
    </recommendedName>
</protein>
<dbReference type="EMBL" id="WEGJ01000035">
    <property type="protein sequence ID" value="MQY15569.1"/>
    <property type="molecule type" value="Genomic_DNA"/>
</dbReference>
<dbReference type="Proteomes" id="UP000466345">
    <property type="component" value="Unassembled WGS sequence"/>
</dbReference>
<feature type="region of interest" description="Disordered" evidence="1">
    <location>
        <begin position="285"/>
        <end position="305"/>
    </location>
</feature>
<evidence type="ECO:0000256" key="3">
    <source>
        <dbReference type="SAM" id="SignalP"/>
    </source>
</evidence>
<evidence type="ECO:0000313" key="5">
    <source>
        <dbReference type="EMBL" id="MQY15569.1"/>
    </source>
</evidence>
<evidence type="ECO:0000256" key="2">
    <source>
        <dbReference type="SAM" id="Phobius"/>
    </source>
</evidence>
<proteinExistence type="predicted"/>
<dbReference type="InterPro" id="IPR025645">
    <property type="entry name" value="DUF4349"/>
</dbReference>
<feature type="chain" id="PRO_5029770815" description="DUF4349 domain-containing protein" evidence="3">
    <location>
        <begin position="27"/>
        <end position="305"/>
    </location>
</feature>
<dbReference type="Pfam" id="PF14257">
    <property type="entry name" value="DUF4349"/>
    <property type="match status" value="1"/>
</dbReference>
<keyword evidence="3" id="KW-0732">Signal</keyword>
<keyword evidence="2" id="KW-0812">Transmembrane</keyword>
<reference evidence="5 6" key="1">
    <citation type="submission" date="2019-10" db="EMBL/GenBank/DDBJ databases">
        <title>Streptomyces smaragdinus sp. nov. and Streptomyces fabii sp. nov., isolated from the gut of fungus growing-termite Macrotermes natalensis.</title>
        <authorList>
            <person name="Schwitalla J."/>
            <person name="Benndorf R."/>
            <person name="Martin K."/>
            <person name="De Beer W."/>
            <person name="Kaster A.-K."/>
            <person name="Vollmers J."/>
            <person name="Poulsen M."/>
            <person name="Beemelmanns C."/>
        </authorList>
    </citation>
    <scope>NUCLEOTIDE SEQUENCE [LARGE SCALE GENOMIC DNA]</scope>
    <source>
        <strain evidence="5 6">RB5</strain>
    </source>
</reference>
<sequence length="305" mass="32089">MRRGIPALATLLLAAALTLTGCSSGADEDSASSSSGDKSMSQDMGAPEADQKGASGADQASPAPAKLSPAALIRTARVTVRAKDVTAAAAGARTAAEAAGGYVSNESTRNEEQATLTLKVPSGTYDETLDEVVRLGDKLLTREVKVQDVTDQVVDVESRVRSARASVDRIRRLMSSATKLTDVVSLESELSTRQANLESLLAQQKSLADRTSLGTITLTISRPPKSPPPPPADEDPTVLSALSSGWHAFVTTLRWIAVVLAATLPFATLAALLFLAYRRFLHHTPTPPPPPSAWKPAPARETETD</sequence>
<gene>
    <name evidence="5" type="ORF">SRB5_57520</name>
</gene>
<evidence type="ECO:0000313" key="6">
    <source>
        <dbReference type="Proteomes" id="UP000466345"/>
    </source>
</evidence>